<evidence type="ECO:0000256" key="1">
    <source>
        <dbReference type="SAM" id="MobiDB-lite"/>
    </source>
</evidence>
<keyword evidence="2" id="KW-0472">Membrane</keyword>
<sequence>MYLTELAQSLKRRWYLLLAVTVLAVIATTFIVSRLPATYRANASIVLVPPETTLGDTGNPYLFLGGLEQSVDVLSRDLGSEQVREQMAQQGGSAASYTVTPDYTTSAPIVLVTTEASSAAAADAMLDAVVDQVPVSLARLQTALAVSGSAQITTQLIARSEKPETVMSGRYRAMVMVGGALMVAGVLFVAMVDGLLRRRRLRAEAAADGEDEAPTGEGRLPTFWPRQRGAGPTDPPEPPSTEADAPEPASLDKRRKTGTDG</sequence>
<feature type="region of interest" description="Disordered" evidence="1">
    <location>
        <begin position="205"/>
        <end position="261"/>
    </location>
</feature>
<evidence type="ECO:0000313" key="4">
    <source>
        <dbReference type="Proteomes" id="UP000589626"/>
    </source>
</evidence>
<dbReference type="RefSeq" id="WP_183591787.1">
    <property type="nucleotide sequence ID" value="NZ_JACHWR010000001.1"/>
</dbReference>
<keyword evidence="2" id="KW-0812">Transmembrane</keyword>
<reference evidence="3 4" key="1">
    <citation type="submission" date="2020-08" db="EMBL/GenBank/DDBJ databases">
        <title>Sequencing the genomes of 1000 actinobacteria strains.</title>
        <authorList>
            <person name="Klenk H.-P."/>
        </authorList>
    </citation>
    <scope>NUCLEOTIDE SEQUENCE [LARGE SCALE GENOMIC DNA]</scope>
    <source>
        <strain evidence="3 4">DSM 105498</strain>
    </source>
</reference>
<keyword evidence="4" id="KW-1185">Reference proteome</keyword>
<organism evidence="3 4">
    <name type="scientific">Nocardioides soli</name>
    <dbReference type="NCBI Taxonomy" id="1036020"/>
    <lineage>
        <taxon>Bacteria</taxon>
        <taxon>Bacillati</taxon>
        <taxon>Actinomycetota</taxon>
        <taxon>Actinomycetes</taxon>
        <taxon>Propionibacteriales</taxon>
        <taxon>Nocardioidaceae</taxon>
        <taxon>Nocardioides</taxon>
    </lineage>
</organism>
<comment type="caution">
    <text evidence="3">The sequence shown here is derived from an EMBL/GenBank/DDBJ whole genome shotgun (WGS) entry which is preliminary data.</text>
</comment>
<feature type="transmembrane region" description="Helical" evidence="2">
    <location>
        <begin position="171"/>
        <end position="192"/>
    </location>
</feature>
<name>A0A7W4VUU5_9ACTN</name>
<dbReference type="Proteomes" id="UP000589626">
    <property type="component" value="Unassembled WGS sequence"/>
</dbReference>
<evidence type="ECO:0008006" key="5">
    <source>
        <dbReference type="Google" id="ProtNLM"/>
    </source>
</evidence>
<accession>A0A7W4VUU5</accession>
<feature type="transmembrane region" description="Helical" evidence="2">
    <location>
        <begin position="14"/>
        <end position="32"/>
    </location>
</feature>
<gene>
    <name evidence="3" type="ORF">FHU40_001739</name>
</gene>
<dbReference type="EMBL" id="JACHWR010000001">
    <property type="protein sequence ID" value="MBB3041938.1"/>
    <property type="molecule type" value="Genomic_DNA"/>
</dbReference>
<evidence type="ECO:0000313" key="3">
    <source>
        <dbReference type="EMBL" id="MBB3041938.1"/>
    </source>
</evidence>
<protein>
    <recommendedName>
        <fullName evidence="5">Polysaccharide chain length determinant N-terminal domain-containing protein</fullName>
    </recommendedName>
</protein>
<proteinExistence type="predicted"/>
<evidence type="ECO:0000256" key="2">
    <source>
        <dbReference type="SAM" id="Phobius"/>
    </source>
</evidence>
<keyword evidence="2" id="KW-1133">Transmembrane helix</keyword>
<dbReference type="AlphaFoldDB" id="A0A7W4VUU5"/>